<sequence>MILLIRKPIIILNEDIIVPYIHNTKRINYSITIRNNSQASNLIKAIENKKSCARGKVFQNDYVSKNSNSVTFYKILRADMCQKSLGRNNQCTAMSSAALIMACIKTPLNWEKFDINNVLNKGNILYERCVNHLRSTNYPIDGRGYLSVTNIHSFLLIIYKKKVRRNEINFGFVSLSETLNRLVNKHQFLILIAIERASSIIHHEEAIFLFDLHSINQNERYCSNDVSCIVMLNTLVNLIKYLQANQVCNNSFFQFDGVNISVEDILDNNPDVSVSKTKKRLLRLTSNIIKCDDVSLNKDCQVDYIAKALESVQEVKDSTEKRQKSKKYLKKQKLFPARVEEIIQNEHYLGILSTCCEHCQAMFFEKENKYKQCCEFGAVKEYERLFNNFPKFIKDLFIGKDEESIYFKKHCRRINNKFAFASYTGQQRDFKTPDPPTFVLLGEAKCVINTVVPNNKDNLFYGQLYFYKSDVAEDIRIKIINAFNEITVISILTHIISKINMLALSYKHFGDYIREQELKHKNENEAIRIYKLVLKPLANKNDRVRNLPEVTEKAAIFQSEDGEVPVYNVLLCNKTRKLETLSHFSLLKDPATYPLFFPTGAFGWEEKKTYKKGSEQRSLTKLIYYQNLIGVRPLFNPLHHRRLLFQQFLNKELKQKINKQIEDLLEDYFIDDEDNEEAAKKSKRIKLSNSYIGLKKIMHLGCQDGKVNIKRFFDSLLDIIDRFDNKVNNDFCVTYNPYLSLKYNSHINVKICESVLSPKYLFKYTHKSNGDKIAADVIETVESKDEVKLHVDGRCVRSSKAVGRIMEYSIVYKD</sequence>
<keyword evidence="1" id="KW-1185">Reference proteome</keyword>
<organism evidence="1 2">
    <name type="scientific">Strongyloides venezuelensis</name>
    <name type="common">Threadworm</name>
    <dbReference type="NCBI Taxonomy" id="75913"/>
    <lineage>
        <taxon>Eukaryota</taxon>
        <taxon>Metazoa</taxon>
        <taxon>Ecdysozoa</taxon>
        <taxon>Nematoda</taxon>
        <taxon>Chromadorea</taxon>
        <taxon>Rhabditida</taxon>
        <taxon>Tylenchina</taxon>
        <taxon>Panagrolaimomorpha</taxon>
        <taxon>Strongyloidoidea</taxon>
        <taxon>Strongyloididae</taxon>
        <taxon>Strongyloides</taxon>
    </lineage>
</organism>
<reference evidence="1" key="1">
    <citation type="submission" date="2014-07" db="EMBL/GenBank/DDBJ databases">
        <authorList>
            <person name="Martin A.A"/>
            <person name="De Silva N."/>
        </authorList>
    </citation>
    <scope>NUCLEOTIDE SEQUENCE</scope>
</reference>
<name>A0A0K0G3D8_STRVS</name>
<dbReference type="STRING" id="75913.A0A0K0G3D8"/>
<dbReference type="WBParaSite" id="SVE_1923900.1">
    <property type="protein sequence ID" value="SVE_1923900.1"/>
    <property type="gene ID" value="SVE_1923900"/>
</dbReference>
<accession>A0A0K0G3D8</accession>
<evidence type="ECO:0000313" key="1">
    <source>
        <dbReference type="Proteomes" id="UP000035680"/>
    </source>
</evidence>
<reference evidence="2" key="2">
    <citation type="submission" date="2015-08" db="UniProtKB">
        <authorList>
            <consortium name="WormBaseParasite"/>
        </authorList>
    </citation>
    <scope>IDENTIFICATION</scope>
</reference>
<evidence type="ECO:0000313" key="2">
    <source>
        <dbReference type="WBParaSite" id="SVE_1923900.1"/>
    </source>
</evidence>
<dbReference type="Gene3D" id="3.90.70.120">
    <property type="match status" value="1"/>
</dbReference>
<dbReference type="Proteomes" id="UP000035680">
    <property type="component" value="Unassembled WGS sequence"/>
</dbReference>
<dbReference type="PANTHER" id="PTHR45786:SF74">
    <property type="entry name" value="ATP-DEPENDENT DNA HELICASE"/>
    <property type="match status" value="1"/>
</dbReference>
<dbReference type="PANTHER" id="PTHR45786">
    <property type="entry name" value="DNA BINDING PROTEIN-LIKE"/>
    <property type="match status" value="1"/>
</dbReference>
<protein>
    <submittedName>
        <fullName evidence="2">Peptidase C76 domain-containing protein</fullName>
    </submittedName>
</protein>
<dbReference type="AlphaFoldDB" id="A0A0K0G3D8"/>
<proteinExistence type="predicted"/>